<dbReference type="InterPro" id="IPR029070">
    <property type="entry name" value="Chitinase_insertion_sf"/>
</dbReference>
<evidence type="ECO:0000259" key="1">
    <source>
        <dbReference type="PROSITE" id="PS51910"/>
    </source>
</evidence>
<feature type="domain" description="GH18" evidence="1">
    <location>
        <begin position="5"/>
        <end position="296"/>
    </location>
</feature>
<dbReference type="OrthoDB" id="76388at2759"/>
<dbReference type="GO" id="GO:0008061">
    <property type="term" value="F:chitin binding"/>
    <property type="evidence" value="ECO:0007669"/>
    <property type="project" value="InterPro"/>
</dbReference>
<dbReference type="PANTHER" id="PTHR11177">
    <property type="entry name" value="CHITINASE"/>
    <property type="match status" value="1"/>
</dbReference>
<dbReference type="Gene3D" id="3.20.20.80">
    <property type="entry name" value="Glycosidases"/>
    <property type="match status" value="1"/>
</dbReference>
<dbReference type="InterPro" id="IPR001223">
    <property type="entry name" value="Glyco_hydro18_cat"/>
</dbReference>
<organism evidence="2 3">
    <name type="scientific">Momordica charantia</name>
    <name type="common">Bitter gourd</name>
    <name type="synonym">Balsam pear</name>
    <dbReference type="NCBI Taxonomy" id="3673"/>
    <lineage>
        <taxon>Eukaryota</taxon>
        <taxon>Viridiplantae</taxon>
        <taxon>Streptophyta</taxon>
        <taxon>Embryophyta</taxon>
        <taxon>Tracheophyta</taxon>
        <taxon>Spermatophyta</taxon>
        <taxon>Magnoliopsida</taxon>
        <taxon>eudicotyledons</taxon>
        <taxon>Gunneridae</taxon>
        <taxon>Pentapetalae</taxon>
        <taxon>rosids</taxon>
        <taxon>fabids</taxon>
        <taxon>Cucurbitales</taxon>
        <taxon>Cucurbitaceae</taxon>
        <taxon>Momordiceae</taxon>
        <taxon>Momordica</taxon>
    </lineage>
</organism>
<protein>
    <submittedName>
        <fullName evidence="3">Chitinase-3-like protein 2</fullName>
    </submittedName>
</protein>
<name>A0A6J1CQ27_MOMCH</name>
<dbReference type="GO" id="GO:0005576">
    <property type="term" value="C:extracellular region"/>
    <property type="evidence" value="ECO:0007669"/>
    <property type="project" value="TreeGrafter"/>
</dbReference>
<dbReference type="Gene3D" id="3.10.50.10">
    <property type="match status" value="1"/>
</dbReference>
<dbReference type="InterPro" id="IPR011583">
    <property type="entry name" value="Chitinase_II/V-like_cat"/>
</dbReference>
<sequence>MAPRLVRGGYWFTSTEAELPSANIDATFFSHLFCGYVIVDPETYKVTIDSSEVILINQFSSTVRLSNPRVKTLLSIRGDGDVLTKMVSERANREAFINSSIEAAIEGKFNGLDLEWLYPSSQDEMEGFENVLIEWHSAIVEDAKNYHRQQLILVAAVSNLPIVRHNIQYPIDTIIQTLDWVNLISYDFYTPNSSRMRTGPSSALYNLKTNYVSIHSGIKSWINSFPNLPSKKIVFGIPFHGWAWKLADAHRHDIFSKAEGPAVGDSISSDGRIDYSNIKKFIKDNQAENKKMMGDM</sequence>
<keyword evidence="2" id="KW-1185">Reference proteome</keyword>
<dbReference type="AlphaFoldDB" id="A0A6J1CQ27"/>
<dbReference type="InterPro" id="IPR050314">
    <property type="entry name" value="Glycosyl_Hydrlase_18"/>
</dbReference>
<proteinExistence type="predicted"/>
<evidence type="ECO:0000313" key="3">
    <source>
        <dbReference type="RefSeq" id="XP_022143178.1"/>
    </source>
</evidence>
<dbReference type="SMART" id="SM00636">
    <property type="entry name" value="Glyco_18"/>
    <property type="match status" value="1"/>
</dbReference>
<dbReference type="GeneID" id="111013111"/>
<gene>
    <name evidence="3" type="primary">LOC111013111</name>
</gene>
<dbReference type="GO" id="GO:0006032">
    <property type="term" value="P:chitin catabolic process"/>
    <property type="evidence" value="ECO:0007669"/>
    <property type="project" value="TreeGrafter"/>
</dbReference>
<dbReference type="GO" id="GO:0005975">
    <property type="term" value="P:carbohydrate metabolic process"/>
    <property type="evidence" value="ECO:0007669"/>
    <property type="project" value="InterPro"/>
</dbReference>
<evidence type="ECO:0000313" key="2">
    <source>
        <dbReference type="Proteomes" id="UP000504603"/>
    </source>
</evidence>
<dbReference type="KEGG" id="mcha:111013111"/>
<dbReference type="Pfam" id="PF00704">
    <property type="entry name" value="Glyco_hydro_18"/>
    <property type="match status" value="1"/>
</dbReference>
<dbReference type="SUPFAM" id="SSF51445">
    <property type="entry name" value="(Trans)glycosidases"/>
    <property type="match status" value="1"/>
</dbReference>
<dbReference type="PROSITE" id="PS51910">
    <property type="entry name" value="GH18_2"/>
    <property type="match status" value="1"/>
</dbReference>
<dbReference type="RefSeq" id="XP_022143178.1">
    <property type="nucleotide sequence ID" value="XM_022287486.1"/>
</dbReference>
<reference evidence="3" key="1">
    <citation type="submission" date="2025-08" db="UniProtKB">
        <authorList>
            <consortium name="RefSeq"/>
        </authorList>
    </citation>
    <scope>IDENTIFICATION</scope>
    <source>
        <strain evidence="3">OHB3-1</strain>
    </source>
</reference>
<dbReference type="PANTHER" id="PTHR11177:SF383">
    <property type="entry name" value="GLYCOSYL HYDROLASE FAMILY PROTEIN WITH CHITINASE INSERTION DOMAIN-CONTAINING PROTEIN"/>
    <property type="match status" value="1"/>
</dbReference>
<dbReference type="GO" id="GO:0004568">
    <property type="term" value="F:chitinase activity"/>
    <property type="evidence" value="ECO:0007669"/>
    <property type="project" value="TreeGrafter"/>
</dbReference>
<dbReference type="Proteomes" id="UP000504603">
    <property type="component" value="Unplaced"/>
</dbReference>
<dbReference type="InterPro" id="IPR017853">
    <property type="entry name" value="GH"/>
</dbReference>
<accession>A0A6J1CQ27</accession>